<sequence length="75" mass="8895">MDIIEKIQKLPESKKKIILWATVVVLGLTLLFFWSKKVQNKLGNFKAEEIKEELNLPNLEMPDFNMQDINYEEEQ</sequence>
<evidence type="ECO:0000313" key="2">
    <source>
        <dbReference type="EMBL" id="OGZ18479.1"/>
    </source>
</evidence>
<keyword evidence="1" id="KW-0812">Transmembrane</keyword>
<evidence type="ECO:0000256" key="1">
    <source>
        <dbReference type="SAM" id="Phobius"/>
    </source>
</evidence>
<keyword evidence="1" id="KW-1133">Transmembrane helix</keyword>
<accession>A0A1G2DY29</accession>
<protein>
    <submittedName>
        <fullName evidence="2">Uncharacterized protein</fullName>
    </submittedName>
</protein>
<organism evidence="2 3">
    <name type="scientific">Candidatus Nealsonbacteria bacterium RBG_13_38_11</name>
    <dbReference type="NCBI Taxonomy" id="1801662"/>
    <lineage>
        <taxon>Bacteria</taxon>
        <taxon>Candidatus Nealsoniibacteriota</taxon>
    </lineage>
</organism>
<dbReference type="EMBL" id="MHLX01000034">
    <property type="protein sequence ID" value="OGZ18479.1"/>
    <property type="molecule type" value="Genomic_DNA"/>
</dbReference>
<feature type="transmembrane region" description="Helical" evidence="1">
    <location>
        <begin position="17"/>
        <end position="34"/>
    </location>
</feature>
<keyword evidence="1" id="KW-0472">Membrane</keyword>
<proteinExistence type="predicted"/>
<dbReference type="Proteomes" id="UP000176662">
    <property type="component" value="Unassembled WGS sequence"/>
</dbReference>
<comment type="caution">
    <text evidence="2">The sequence shown here is derived from an EMBL/GenBank/DDBJ whole genome shotgun (WGS) entry which is preliminary data.</text>
</comment>
<reference evidence="2 3" key="1">
    <citation type="journal article" date="2016" name="Nat. Commun.">
        <title>Thousands of microbial genomes shed light on interconnected biogeochemical processes in an aquifer system.</title>
        <authorList>
            <person name="Anantharaman K."/>
            <person name="Brown C.T."/>
            <person name="Hug L.A."/>
            <person name="Sharon I."/>
            <person name="Castelle C.J."/>
            <person name="Probst A.J."/>
            <person name="Thomas B.C."/>
            <person name="Singh A."/>
            <person name="Wilkins M.J."/>
            <person name="Karaoz U."/>
            <person name="Brodie E.L."/>
            <person name="Williams K.H."/>
            <person name="Hubbard S.S."/>
            <person name="Banfield J.F."/>
        </authorList>
    </citation>
    <scope>NUCLEOTIDE SEQUENCE [LARGE SCALE GENOMIC DNA]</scope>
</reference>
<gene>
    <name evidence="2" type="ORF">A2Z68_02175</name>
</gene>
<name>A0A1G2DY29_9BACT</name>
<dbReference type="AlphaFoldDB" id="A0A1G2DY29"/>
<evidence type="ECO:0000313" key="3">
    <source>
        <dbReference type="Proteomes" id="UP000176662"/>
    </source>
</evidence>